<evidence type="ECO:0000313" key="2">
    <source>
        <dbReference type="EMBL" id="OAF61186.1"/>
    </source>
</evidence>
<protein>
    <submittedName>
        <fullName evidence="2">Uncharacterized protein</fullName>
    </submittedName>
</protein>
<organism evidence="2">
    <name type="scientific">Pseudogymnoascus destructans</name>
    <dbReference type="NCBI Taxonomy" id="655981"/>
    <lineage>
        <taxon>Eukaryota</taxon>
        <taxon>Fungi</taxon>
        <taxon>Dikarya</taxon>
        <taxon>Ascomycota</taxon>
        <taxon>Pezizomycotina</taxon>
        <taxon>Leotiomycetes</taxon>
        <taxon>Thelebolales</taxon>
        <taxon>Thelebolaceae</taxon>
        <taxon>Pseudogymnoascus</taxon>
    </lineage>
</organism>
<dbReference type="AlphaFoldDB" id="A0A177AGE2"/>
<dbReference type="Proteomes" id="UP000077154">
    <property type="component" value="Unassembled WGS sequence"/>
</dbReference>
<sequence length="127" mass="14092">MLARKASNKPRPNSAGILKSTSPRRTALVQGTTSPFVSHEIVTCVHQRVKLPGWGVNGWKMFTTRYILRVVEGKSEAEAVAARLAAALESERLFFSDDTTKPSGAVERPVERPVERLVERPVERPVK</sequence>
<evidence type="ECO:0000256" key="1">
    <source>
        <dbReference type="SAM" id="MobiDB-lite"/>
    </source>
</evidence>
<feature type="compositionally biased region" description="Polar residues" evidence="1">
    <location>
        <begin position="19"/>
        <end position="32"/>
    </location>
</feature>
<dbReference type="RefSeq" id="XP_024326463.1">
    <property type="nucleotide sequence ID" value="XM_024466344.1"/>
</dbReference>
<dbReference type="VEuPathDB" id="FungiDB:GMDG_01148"/>
<dbReference type="GeneID" id="36285767"/>
<feature type="region of interest" description="Disordered" evidence="1">
    <location>
        <begin position="1"/>
        <end position="32"/>
    </location>
</feature>
<proteinExistence type="predicted"/>
<dbReference type="OrthoDB" id="3439967at2759"/>
<name>A0A177AGE2_9PEZI</name>
<gene>
    <name evidence="2" type="ORF">VC83_02688</name>
</gene>
<reference evidence="2" key="1">
    <citation type="submission" date="2016-03" db="EMBL/GenBank/DDBJ databases">
        <title>Updated assembly of Pseudogymnoascus destructans, the fungus causing white-nose syndrome of bats.</title>
        <authorList>
            <person name="Palmer J.M."/>
            <person name="Drees K.P."/>
            <person name="Foster J.T."/>
            <person name="Lindner D.L."/>
        </authorList>
    </citation>
    <scope>NUCLEOTIDE SEQUENCE [LARGE SCALE GENOMIC DNA]</scope>
    <source>
        <strain evidence="2">20631-21</strain>
    </source>
</reference>
<accession>A0A177AGE2</accession>
<dbReference type="EMBL" id="KV441390">
    <property type="protein sequence ID" value="OAF61186.1"/>
    <property type="molecule type" value="Genomic_DNA"/>
</dbReference>